<dbReference type="PANTHER" id="PTHR36848:SF2">
    <property type="entry name" value="SECRETED PROTEIN"/>
    <property type="match status" value="1"/>
</dbReference>
<dbReference type="Proteomes" id="UP001500622">
    <property type="component" value="Unassembled WGS sequence"/>
</dbReference>
<evidence type="ECO:0008006" key="3">
    <source>
        <dbReference type="Google" id="ProtNLM"/>
    </source>
</evidence>
<proteinExistence type="predicted"/>
<gene>
    <name evidence="1" type="ORF">GCM10023169_13800</name>
</gene>
<reference evidence="2" key="1">
    <citation type="journal article" date="2019" name="Int. J. Syst. Evol. Microbiol.">
        <title>The Global Catalogue of Microorganisms (GCM) 10K type strain sequencing project: providing services to taxonomists for standard genome sequencing and annotation.</title>
        <authorList>
            <consortium name="The Broad Institute Genomics Platform"/>
            <consortium name="The Broad Institute Genome Sequencing Center for Infectious Disease"/>
            <person name="Wu L."/>
            <person name="Ma J."/>
        </authorList>
    </citation>
    <scope>NUCLEOTIDE SEQUENCE [LARGE SCALE GENOMIC DNA]</scope>
    <source>
        <strain evidence="2">JCM 17810</strain>
    </source>
</reference>
<accession>A0ABP8L1Z7</accession>
<dbReference type="EMBL" id="BAABGN010000005">
    <property type="protein sequence ID" value="GAA4421191.1"/>
    <property type="molecule type" value="Genomic_DNA"/>
</dbReference>
<comment type="caution">
    <text evidence="1">The sequence shown here is derived from an EMBL/GenBank/DDBJ whole genome shotgun (WGS) entry which is preliminary data.</text>
</comment>
<dbReference type="PANTHER" id="PTHR36848">
    <property type="entry name" value="DNA-BINDING PROTEIN (PUTATIVE SECRETED PROTEIN)-RELATED"/>
    <property type="match status" value="1"/>
</dbReference>
<dbReference type="InterPro" id="IPR053161">
    <property type="entry name" value="Ulvan_degrading_GH"/>
</dbReference>
<name>A0ABP8L1Z7_9MICO</name>
<protein>
    <recommendedName>
        <fullName evidence="3">Glycoside hydrolase</fullName>
    </recommendedName>
</protein>
<keyword evidence="2" id="KW-1185">Reference proteome</keyword>
<evidence type="ECO:0000313" key="2">
    <source>
        <dbReference type="Proteomes" id="UP001500622"/>
    </source>
</evidence>
<evidence type="ECO:0000313" key="1">
    <source>
        <dbReference type="EMBL" id="GAA4421191.1"/>
    </source>
</evidence>
<sequence length="819" mass="89234">MPMAKLRFLTLWSINAELDQARLRAQVDAFADHGLDGLVWHPRFYPDLPPYLSEEYFRALDDVVQHAHERGIAVWIYDEDGWPSGSVGGRMLAEHPDESQHWLALVPTTDPVVTGEAVLTEFEHDGAHWSLRHRRTDGVDYLSPTLGRRFVEMTHEAYRTGLSADAFAHVEAFFSDEPEFGMAHLHSLFPEAGGLPWTPTLPAEYERRYGEPLLPALPAVLLDREDSARIRVQFWELLSDLLTERFLQPIRDWCDRHGKLFTAHLKGEEHPYFQVATVGSADRPFRAMSLPGIDSLGRPPGNHYFPRQVSSASRQWSSGRAMAETFGGSGWGSTPADLERHLRWLCSHGITDVVLHLSQLRLNSGALADWPPSHPLHLTWSDAYPVLLDRLRRTVAPRPPADTLLVSPHRAIAAAYRPREWPLTDVHAARTYPDSVAGALNDAFLDTVDDLAAARVAYDVADERTVSEYGAVVDGRLRVGAAQYTSVVLSPGAELDHAIRAAVAPLVVPAAGGAPTADQPVEQPAPRYASEPVMWRLTDMENDLLLDVSVHADGMCHAAILSHLDRATCVTLELADSVTALTIDGVDTAWKDEGDGARATLTLPAGENVSRLAFRPVTSAVAVYAWVCGGFAVQVDAPFEPDAVGMVATDGPFVLVDLAAGLSRPDATSPRDDGTLDLLAAGMPFLRRPVTLTTQVALDKPASAVVLDYLAADAVRLAVDGTDLGWHWPIDAAAGRVVVPAVIGPGTHEVRLTVAGSTYNALGPHHYLSGDADTISPTQIAGTSNFLDPHLPSHTHDRRWRFRRLSVPTALGLVPAGSA</sequence>
<organism evidence="1 2">
    <name type="scientific">Georgenia halophila</name>
    <dbReference type="NCBI Taxonomy" id="620889"/>
    <lineage>
        <taxon>Bacteria</taxon>
        <taxon>Bacillati</taxon>
        <taxon>Actinomycetota</taxon>
        <taxon>Actinomycetes</taxon>
        <taxon>Micrococcales</taxon>
        <taxon>Bogoriellaceae</taxon>
        <taxon>Georgenia</taxon>
    </lineage>
</organism>